<dbReference type="PATRIC" id="fig|688269.3.peg.1957"/>
<name>F7YWG0_9THEM</name>
<dbReference type="RefSeq" id="WP_013933147.1">
    <property type="nucleotide sequence ID" value="NC_015707.1"/>
</dbReference>
<dbReference type="EMBL" id="CP002351">
    <property type="protein sequence ID" value="AEH51939.1"/>
    <property type="molecule type" value="Genomic_DNA"/>
</dbReference>
<dbReference type="HOGENOM" id="CLU_2194724_0_0_0"/>
<evidence type="ECO:0000313" key="1">
    <source>
        <dbReference type="EMBL" id="AEH51939.1"/>
    </source>
</evidence>
<dbReference type="KEGG" id="tta:Theth_1898"/>
<gene>
    <name evidence="1" type="ORF">Theth_1898</name>
</gene>
<sequence length="108" mass="11987" precursor="true">MKVYLLIMALALTFLIVGCSNVQVGFGVSVGVHLVSTTNEYIEFQIVDSNGRPISNVTVQVQIDETILWVKTDENGYVRIYGSFIPGKPYSVIVRYALLEITTTITLK</sequence>
<dbReference type="AlphaFoldDB" id="F7YWG0"/>
<evidence type="ECO:0000313" key="2">
    <source>
        <dbReference type="Proteomes" id="UP000006804"/>
    </source>
</evidence>
<protein>
    <recommendedName>
        <fullName evidence="3">Carboxypeptidase regulatory-like domain-containing protein</fullName>
    </recommendedName>
</protein>
<dbReference type="Proteomes" id="UP000006804">
    <property type="component" value="Chromosome"/>
</dbReference>
<keyword evidence="2" id="KW-1185">Reference proteome</keyword>
<dbReference type="InterPro" id="IPR008969">
    <property type="entry name" value="CarboxyPept-like_regulatory"/>
</dbReference>
<proteinExistence type="predicted"/>
<dbReference type="PROSITE" id="PS51257">
    <property type="entry name" value="PROKAR_LIPOPROTEIN"/>
    <property type="match status" value="1"/>
</dbReference>
<evidence type="ECO:0008006" key="3">
    <source>
        <dbReference type="Google" id="ProtNLM"/>
    </source>
</evidence>
<dbReference type="SUPFAM" id="SSF49464">
    <property type="entry name" value="Carboxypeptidase regulatory domain-like"/>
    <property type="match status" value="1"/>
</dbReference>
<accession>F7YWG0</accession>
<reference evidence="1 2" key="1">
    <citation type="submission" date="2010-11" db="EMBL/GenBank/DDBJ databases">
        <title>The complete genome of Thermotoga thermarum DSM 5069.</title>
        <authorList>
            <consortium name="US DOE Joint Genome Institute (JGI-PGF)"/>
            <person name="Lucas S."/>
            <person name="Copeland A."/>
            <person name="Lapidus A."/>
            <person name="Bruce D."/>
            <person name="Goodwin L."/>
            <person name="Pitluck S."/>
            <person name="Kyrpides N."/>
            <person name="Mavromatis K."/>
            <person name="Ivanova N."/>
            <person name="Zeytun A."/>
            <person name="Brettin T."/>
            <person name="Detter J.C."/>
            <person name="Tapia R."/>
            <person name="Han C."/>
            <person name="Land M."/>
            <person name="Hauser L."/>
            <person name="Markowitz V."/>
            <person name="Cheng J.-F."/>
            <person name="Hugenholtz P."/>
            <person name="Woyke T."/>
            <person name="Wu D."/>
            <person name="Spring S."/>
            <person name="Schroeder M."/>
            <person name="Brambilla E."/>
            <person name="Klenk H.-P."/>
            <person name="Eisen J.A."/>
        </authorList>
    </citation>
    <scope>NUCLEOTIDE SEQUENCE [LARGE SCALE GENOMIC DNA]</scope>
    <source>
        <strain evidence="1 2">DSM 5069</strain>
    </source>
</reference>
<organism evidence="1 2">
    <name type="scientific">Pseudothermotoga thermarum DSM 5069</name>
    <dbReference type="NCBI Taxonomy" id="688269"/>
    <lineage>
        <taxon>Bacteria</taxon>
        <taxon>Thermotogati</taxon>
        <taxon>Thermotogota</taxon>
        <taxon>Thermotogae</taxon>
        <taxon>Thermotogales</taxon>
        <taxon>Thermotogaceae</taxon>
        <taxon>Pseudothermotoga</taxon>
    </lineage>
</organism>